<dbReference type="InterPro" id="IPR003646">
    <property type="entry name" value="SH3-like_bac-type"/>
</dbReference>
<reference evidence="2 3" key="1">
    <citation type="journal article" date="2017" name="Int. J. Syst. Evol. Microbiol.">
        <title>Desulfovibrio senegalensis sp. nov., a mesophilic sulfate reducer isolated from marine sediment.</title>
        <authorList>
            <person name="Thioye A."/>
            <person name="Gam Z.B.A."/>
            <person name="Mbengue M."/>
            <person name="Cayol J.L."/>
            <person name="Joseph-Bartoli M."/>
            <person name="Toure-Kane C."/>
            <person name="Labat M."/>
        </authorList>
    </citation>
    <scope>NUCLEOTIDE SEQUENCE [LARGE SCALE GENOMIC DNA]</scope>
    <source>
        <strain evidence="2 3">DSM 101509</strain>
    </source>
</reference>
<dbReference type="Pfam" id="PF08239">
    <property type="entry name" value="SH3_3"/>
    <property type="match status" value="1"/>
</dbReference>
<evidence type="ECO:0000259" key="1">
    <source>
        <dbReference type="Pfam" id="PF08239"/>
    </source>
</evidence>
<dbReference type="Gene3D" id="2.30.30.40">
    <property type="entry name" value="SH3 Domains"/>
    <property type="match status" value="1"/>
</dbReference>
<feature type="domain" description="SH3b" evidence="1">
    <location>
        <begin position="46"/>
        <end position="94"/>
    </location>
</feature>
<keyword evidence="3" id="KW-1185">Reference proteome</keyword>
<dbReference type="EMBL" id="WAIE01000006">
    <property type="protein sequence ID" value="KAB1440863.1"/>
    <property type="molecule type" value="Genomic_DNA"/>
</dbReference>
<name>A0A6N6N0U1_9BACT</name>
<dbReference type="AlphaFoldDB" id="A0A6N6N0U1"/>
<comment type="caution">
    <text evidence="2">The sequence shown here is derived from an EMBL/GenBank/DDBJ whole genome shotgun (WGS) entry which is preliminary data.</text>
</comment>
<accession>A0A6N6N0U1</accession>
<evidence type="ECO:0000313" key="2">
    <source>
        <dbReference type="EMBL" id="KAB1440863.1"/>
    </source>
</evidence>
<sequence>MKRLETGGLMVKSPVVKTVCTAVLLLALLAGAAWAAKYVWVASQGATLKKEPTASAQVTAQLRLHERLAVLERSGRWYRVRNNAGKSGWVYRGRITGAQPKKTTSNNTALFGDMSSDVRADRATTDRAVRGLNPQTEQYANSTRTPQEYRRALDTVLDRSITRQDVEEFLKRGKVGEYAQQ</sequence>
<proteinExistence type="predicted"/>
<dbReference type="Proteomes" id="UP000438699">
    <property type="component" value="Unassembled WGS sequence"/>
</dbReference>
<protein>
    <submittedName>
        <fullName evidence="2">SH3 domain-containing protein</fullName>
    </submittedName>
</protein>
<evidence type="ECO:0000313" key="3">
    <source>
        <dbReference type="Proteomes" id="UP000438699"/>
    </source>
</evidence>
<gene>
    <name evidence="2" type="ORF">F8A88_13015</name>
</gene>
<organism evidence="2 3">
    <name type="scientific">Pseudodesulfovibrio senegalensis</name>
    <dbReference type="NCBI Taxonomy" id="1721087"/>
    <lineage>
        <taxon>Bacteria</taxon>
        <taxon>Pseudomonadati</taxon>
        <taxon>Thermodesulfobacteriota</taxon>
        <taxon>Desulfovibrionia</taxon>
        <taxon>Desulfovibrionales</taxon>
        <taxon>Desulfovibrionaceae</taxon>
    </lineage>
</organism>